<keyword evidence="2" id="KW-1133">Transmembrane helix</keyword>
<sequence>MKEEEATVEVGGGLFGRTRYKFWALAAILLLAMWSMLTGSVTLEWSAANLALLSGDLDSPFHDDLDILVETLPFPRSPRCPCSPLMLNHHPFKQRSGEHAPLLGHSLDYGELTEVDIVYSYGTSERRRTTKQTRENEKASVTMTASQRQVGG</sequence>
<name>A0AA89B8H5_9ASTE</name>
<accession>A0AA89B8H5</accession>
<keyword evidence="4" id="KW-1185">Reference proteome</keyword>
<reference evidence="3" key="1">
    <citation type="submission" date="2022-12" db="EMBL/GenBank/DDBJ databases">
        <title>Draft genome assemblies for two species of Escallonia (Escalloniales).</title>
        <authorList>
            <person name="Chanderbali A."/>
            <person name="Dervinis C."/>
            <person name="Anghel I."/>
            <person name="Soltis D."/>
            <person name="Soltis P."/>
            <person name="Zapata F."/>
        </authorList>
    </citation>
    <scope>NUCLEOTIDE SEQUENCE</scope>
    <source>
        <strain evidence="3">UCBG64.0493</strain>
        <tissue evidence="3">Leaf</tissue>
    </source>
</reference>
<keyword evidence="2" id="KW-0472">Membrane</keyword>
<feature type="compositionally biased region" description="Polar residues" evidence="1">
    <location>
        <begin position="139"/>
        <end position="152"/>
    </location>
</feature>
<feature type="region of interest" description="Disordered" evidence="1">
    <location>
        <begin position="126"/>
        <end position="152"/>
    </location>
</feature>
<dbReference type="AlphaFoldDB" id="A0AA89B8H5"/>
<comment type="caution">
    <text evidence="3">The sequence shown here is derived from an EMBL/GenBank/DDBJ whole genome shotgun (WGS) entry which is preliminary data.</text>
</comment>
<organism evidence="3 4">
    <name type="scientific">Escallonia herrerae</name>
    <dbReference type="NCBI Taxonomy" id="1293975"/>
    <lineage>
        <taxon>Eukaryota</taxon>
        <taxon>Viridiplantae</taxon>
        <taxon>Streptophyta</taxon>
        <taxon>Embryophyta</taxon>
        <taxon>Tracheophyta</taxon>
        <taxon>Spermatophyta</taxon>
        <taxon>Magnoliopsida</taxon>
        <taxon>eudicotyledons</taxon>
        <taxon>Gunneridae</taxon>
        <taxon>Pentapetalae</taxon>
        <taxon>asterids</taxon>
        <taxon>campanulids</taxon>
        <taxon>Escalloniales</taxon>
        <taxon>Escalloniaceae</taxon>
        <taxon>Escallonia</taxon>
    </lineage>
</organism>
<protein>
    <submittedName>
        <fullName evidence="3">Uncharacterized protein</fullName>
    </submittedName>
</protein>
<dbReference type="PANTHER" id="PTHR34358:SF2">
    <property type="entry name" value="OS03G0411600 PROTEIN"/>
    <property type="match status" value="1"/>
</dbReference>
<feature type="transmembrane region" description="Helical" evidence="2">
    <location>
        <begin position="22"/>
        <end position="43"/>
    </location>
</feature>
<dbReference type="PANTHER" id="PTHR34358">
    <property type="entry name" value="OS03G0411600 PROTEIN"/>
    <property type="match status" value="1"/>
</dbReference>
<proteinExistence type="predicted"/>
<keyword evidence="2" id="KW-0812">Transmembrane</keyword>
<feature type="compositionally biased region" description="Basic and acidic residues" evidence="1">
    <location>
        <begin position="126"/>
        <end position="138"/>
    </location>
</feature>
<gene>
    <name evidence="3" type="ORF">RJ639_039583</name>
</gene>
<dbReference type="Proteomes" id="UP001188597">
    <property type="component" value="Unassembled WGS sequence"/>
</dbReference>
<dbReference type="Pfam" id="PF06708">
    <property type="entry name" value="DUF1195"/>
    <property type="match status" value="1"/>
</dbReference>
<dbReference type="InterPro" id="IPR010608">
    <property type="entry name" value="DUF1195"/>
</dbReference>
<evidence type="ECO:0000313" key="3">
    <source>
        <dbReference type="EMBL" id="KAK3030553.1"/>
    </source>
</evidence>
<evidence type="ECO:0000256" key="1">
    <source>
        <dbReference type="SAM" id="MobiDB-lite"/>
    </source>
</evidence>
<dbReference type="EMBL" id="JAVXUP010000336">
    <property type="protein sequence ID" value="KAK3030553.1"/>
    <property type="molecule type" value="Genomic_DNA"/>
</dbReference>
<evidence type="ECO:0000313" key="4">
    <source>
        <dbReference type="Proteomes" id="UP001188597"/>
    </source>
</evidence>
<evidence type="ECO:0000256" key="2">
    <source>
        <dbReference type="SAM" id="Phobius"/>
    </source>
</evidence>